<organism evidence="1 2">
    <name type="scientific">Microbacterium hominis</name>
    <dbReference type="NCBI Taxonomy" id="162426"/>
    <lineage>
        <taxon>Bacteria</taxon>
        <taxon>Bacillati</taxon>
        <taxon>Actinomycetota</taxon>
        <taxon>Actinomycetes</taxon>
        <taxon>Micrococcales</taxon>
        <taxon>Microbacteriaceae</taxon>
        <taxon>Microbacterium</taxon>
    </lineage>
</organism>
<proteinExistence type="predicted"/>
<reference evidence="1 2" key="1">
    <citation type="submission" date="2014-12" db="EMBL/GenBank/DDBJ databases">
        <title>Genome sequencing of Microbacterium hominis TPW29.</title>
        <authorList>
            <person name="Tan P.W."/>
            <person name="Chan K.-G."/>
        </authorList>
    </citation>
    <scope>NUCLEOTIDE SEQUENCE [LARGE SCALE GENOMIC DNA]</scope>
    <source>
        <strain evidence="1 2">TPW29</strain>
    </source>
</reference>
<evidence type="ECO:0008006" key="3">
    <source>
        <dbReference type="Google" id="ProtNLM"/>
    </source>
</evidence>
<protein>
    <recommendedName>
        <fullName evidence="3">Asp23/Gls24 family envelope stress response protein</fullName>
    </recommendedName>
</protein>
<accession>A0A0B4DW52</accession>
<dbReference type="AlphaFoldDB" id="A0A0B4DW52"/>
<dbReference type="EMBL" id="JWSZ01000007">
    <property type="protein sequence ID" value="KIC58478.1"/>
    <property type="molecule type" value="Genomic_DNA"/>
</dbReference>
<comment type="caution">
    <text evidence="1">The sequence shown here is derived from an EMBL/GenBank/DDBJ whole genome shotgun (WGS) entry which is preliminary data.</text>
</comment>
<sequence>MSDTATRSASGDAPTELALIVDAAARAVTGVAELYYAAALPARLWRATLAGDGAYSVVTRRAQALEVTVSIGVTGGRVAAVASEVALRVREALGAPDAHVTVRVSRITATRRA</sequence>
<evidence type="ECO:0000313" key="2">
    <source>
        <dbReference type="Proteomes" id="UP000031202"/>
    </source>
</evidence>
<gene>
    <name evidence="1" type="ORF">RM52_05435</name>
</gene>
<name>A0A0B4DW52_9MICO</name>
<dbReference type="Proteomes" id="UP000031202">
    <property type="component" value="Unassembled WGS sequence"/>
</dbReference>
<dbReference type="RefSeq" id="WP_039414060.1">
    <property type="nucleotide sequence ID" value="NZ_JWSZ01000007.1"/>
</dbReference>
<evidence type="ECO:0000313" key="1">
    <source>
        <dbReference type="EMBL" id="KIC58478.1"/>
    </source>
</evidence>